<accession>A0AA35KDY9</accession>
<keyword evidence="1" id="KW-0472">Membrane</keyword>
<reference evidence="2" key="1">
    <citation type="submission" date="2022-12" db="EMBL/GenBank/DDBJ databases">
        <authorList>
            <person name="Alioto T."/>
            <person name="Alioto T."/>
            <person name="Gomez Garrido J."/>
        </authorList>
    </citation>
    <scope>NUCLEOTIDE SEQUENCE</scope>
</reference>
<dbReference type="EMBL" id="OX395130">
    <property type="protein sequence ID" value="CAI5775544.1"/>
    <property type="molecule type" value="Genomic_DNA"/>
</dbReference>
<feature type="transmembrane region" description="Helical" evidence="1">
    <location>
        <begin position="48"/>
        <end position="73"/>
    </location>
</feature>
<evidence type="ECO:0000313" key="2">
    <source>
        <dbReference type="EMBL" id="CAI5775544.1"/>
    </source>
</evidence>
<protein>
    <submittedName>
        <fullName evidence="2">Uncharacterized protein</fullName>
    </submittedName>
</protein>
<evidence type="ECO:0000313" key="3">
    <source>
        <dbReference type="Proteomes" id="UP001178461"/>
    </source>
</evidence>
<gene>
    <name evidence="2" type="ORF">PODLI_1B018517</name>
</gene>
<keyword evidence="3" id="KW-1185">Reference proteome</keyword>
<feature type="transmembrane region" description="Helical" evidence="1">
    <location>
        <begin position="12"/>
        <end position="36"/>
    </location>
</feature>
<keyword evidence="1" id="KW-1133">Transmembrane helix</keyword>
<name>A0AA35KDY9_9SAUR</name>
<keyword evidence="1" id="KW-0812">Transmembrane</keyword>
<proteinExistence type="predicted"/>
<dbReference type="Proteomes" id="UP001178461">
    <property type="component" value="Chromosome 5"/>
</dbReference>
<organism evidence="2 3">
    <name type="scientific">Podarcis lilfordi</name>
    <name type="common">Lilford's wall lizard</name>
    <dbReference type="NCBI Taxonomy" id="74358"/>
    <lineage>
        <taxon>Eukaryota</taxon>
        <taxon>Metazoa</taxon>
        <taxon>Chordata</taxon>
        <taxon>Craniata</taxon>
        <taxon>Vertebrata</taxon>
        <taxon>Euteleostomi</taxon>
        <taxon>Lepidosauria</taxon>
        <taxon>Squamata</taxon>
        <taxon>Bifurcata</taxon>
        <taxon>Unidentata</taxon>
        <taxon>Episquamata</taxon>
        <taxon>Laterata</taxon>
        <taxon>Lacertibaenia</taxon>
        <taxon>Lacertidae</taxon>
        <taxon>Podarcis</taxon>
    </lineage>
</organism>
<dbReference type="AlphaFoldDB" id="A0AA35KDY9"/>
<evidence type="ECO:0000256" key="1">
    <source>
        <dbReference type="SAM" id="Phobius"/>
    </source>
</evidence>
<sequence length="101" mass="11792">MLHAYTQIPDVEFVCLFSILFVFILIVVFFLIAVFLKNDGDLQIGDSLYQVSFYILETSRTLMCAYVNVLLSFKNADLFLKKHEVLYNFSFISKSLHTLYM</sequence>